<protein>
    <submittedName>
        <fullName evidence="4">DUF3488 and transglutaminase-like domain-containing protein</fullName>
    </submittedName>
</protein>
<dbReference type="Proteomes" id="UP001501842">
    <property type="component" value="Unassembled WGS sequence"/>
</dbReference>
<sequence length="786" mass="83432">MNTTGARPGLSVIAALATLLSAASLYPLFQGRSWVLPVTGAVAVVAVTGMAARRLRVHPLFDLLAGPAMLVLYATALYSGASAFLWAIPTPSSVAVLTDVLREGWSTAETYAAPLPVNDGVRLLAVLGVGLVASTVDLLAVRLRRAAPAGLPLLALYSVPVAVPAEGVHWAAFAAGSAGYLAMLVADARTRVTGWGRPVFTPRPDREEPGPRPTGSAGRRVGLASIAVAVAVPALLPALLPGVASDGMFGLGDREEGGSTTITTADPLVDLKRKLTRLGDEEVLRYTTTAENPDYLRIYALDRFDGNRWTYSPLVAGDAPRIEDGRPLPPVPGLSVASGEDGTTDIVVGEKIRDMKFLPLPYAPRQVRIEGNGWRADRRSLMVFSTGGDADGMSYSVDSRRAVPTTGQLRAARPAAMPAEYTRLPDRLPAELTRLTRKVTDEGATPFDKAVLLQRWFHKEFTYSLEPAPPSRMSDLVVFLRDREGYCEQFAATMALMTRMVGIPSRVVVGYAPGSPEDDGLYVVRQKDAHAWTELYFEGAGWVRFEPTPSGPGAPDSMGIPDYTRQESRPDGKATAEPTKSAESAEPTPTASAGATPGAGPRPEASETAAPAEASQGSPVPVGWLLGTLAVVLLCSAPRLVREAARWRRWAGADDPAAAATAAWAQLRADTLDHKLGWHVSESPRGVLRRLGPALGAEVAEPLARITLAQELSRYAPPGHLQRPTPQGLRTDAETVRAALSASASSADRWQARMFPASSLDVLRRAADRLKGLAPGRDRGSPGPDA</sequence>
<dbReference type="RefSeq" id="WP_344453190.1">
    <property type="nucleotide sequence ID" value="NZ_BAAATZ010000021.1"/>
</dbReference>
<feature type="region of interest" description="Disordered" evidence="1">
    <location>
        <begin position="547"/>
        <end position="618"/>
    </location>
</feature>
<keyword evidence="5" id="KW-1185">Reference proteome</keyword>
<feature type="transmembrane region" description="Helical" evidence="2">
    <location>
        <begin position="221"/>
        <end position="240"/>
    </location>
</feature>
<dbReference type="PANTHER" id="PTHR42736">
    <property type="entry name" value="PROTEIN-GLUTAMINE GAMMA-GLUTAMYLTRANSFERASE"/>
    <property type="match status" value="1"/>
</dbReference>
<dbReference type="InterPro" id="IPR052901">
    <property type="entry name" value="Bact_TGase-like"/>
</dbReference>
<reference evidence="4 5" key="1">
    <citation type="journal article" date="2019" name="Int. J. Syst. Evol. Microbiol.">
        <title>The Global Catalogue of Microorganisms (GCM) 10K type strain sequencing project: providing services to taxonomists for standard genome sequencing and annotation.</title>
        <authorList>
            <consortium name="The Broad Institute Genomics Platform"/>
            <consortium name="The Broad Institute Genome Sequencing Center for Infectious Disease"/>
            <person name="Wu L."/>
            <person name="Ma J."/>
        </authorList>
    </citation>
    <scope>NUCLEOTIDE SEQUENCE [LARGE SCALE GENOMIC DNA]</scope>
    <source>
        <strain evidence="4 5">JCM 8201</strain>
    </source>
</reference>
<proteinExistence type="predicted"/>
<dbReference type="PANTHER" id="PTHR42736:SF1">
    <property type="entry name" value="PROTEIN-GLUTAMINE GAMMA-GLUTAMYLTRANSFERASE"/>
    <property type="match status" value="1"/>
</dbReference>
<dbReference type="InterPro" id="IPR021878">
    <property type="entry name" value="TgpA_N"/>
</dbReference>
<organism evidence="4 5">
    <name type="scientific">Actinocorallia aurantiaca</name>
    <dbReference type="NCBI Taxonomy" id="46204"/>
    <lineage>
        <taxon>Bacteria</taxon>
        <taxon>Bacillati</taxon>
        <taxon>Actinomycetota</taxon>
        <taxon>Actinomycetes</taxon>
        <taxon>Streptosporangiales</taxon>
        <taxon>Thermomonosporaceae</taxon>
        <taxon>Actinocorallia</taxon>
    </lineage>
</organism>
<dbReference type="EMBL" id="BAAATZ010000021">
    <property type="protein sequence ID" value="GAA2732234.1"/>
    <property type="molecule type" value="Genomic_DNA"/>
</dbReference>
<feature type="transmembrane region" description="Helical" evidence="2">
    <location>
        <begin position="64"/>
        <end position="88"/>
    </location>
</feature>
<feature type="compositionally biased region" description="Low complexity" evidence="1">
    <location>
        <begin position="584"/>
        <end position="615"/>
    </location>
</feature>
<evidence type="ECO:0000313" key="5">
    <source>
        <dbReference type="Proteomes" id="UP001501842"/>
    </source>
</evidence>
<feature type="compositionally biased region" description="Basic and acidic residues" evidence="1">
    <location>
        <begin position="564"/>
        <end position="574"/>
    </location>
</feature>
<keyword evidence="2" id="KW-1133">Transmembrane helix</keyword>
<gene>
    <name evidence="4" type="ORF">GCM10010439_49490</name>
</gene>
<dbReference type="Pfam" id="PF01841">
    <property type="entry name" value="Transglut_core"/>
    <property type="match status" value="1"/>
</dbReference>
<accession>A0ABN3UHI2</accession>
<feature type="transmembrane region" description="Helical" evidence="2">
    <location>
        <begin position="120"/>
        <end position="139"/>
    </location>
</feature>
<dbReference type="Pfam" id="PF11992">
    <property type="entry name" value="TgpA_N"/>
    <property type="match status" value="1"/>
</dbReference>
<dbReference type="InterPro" id="IPR038765">
    <property type="entry name" value="Papain-like_cys_pep_sf"/>
</dbReference>
<evidence type="ECO:0000256" key="2">
    <source>
        <dbReference type="SAM" id="Phobius"/>
    </source>
</evidence>
<dbReference type="SUPFAM" id="SSF54001">
    <property type="entry name" value="Cysteine proteinases"/>
    <property type="match status" value="1"/>
</dbReference>
<evidence type="ECO:0000256" key="1">
    <source>
        <dbReference type="SAM" id="MobiDB-lite"/>
    </source>
</evidence>
<dbReference type="InterPro" id="IPR002931">
    <property type="entry name" value="Transglutaminase-like"/>
</dbReference>
<feature type="domain" description="Transglutaminase-like" evidence="3">
    <location>
        <begin position="479"/>
        <end position="549"/>
    </location>
</feature>
<keyword evidence="2" id="KW-0472">Membrane</keyword>
<comment type="caution">
    <text evidence="4">The sequence shown here is derived from an EMBL/GenBank/DDBJ whole genome shotgun (WGS) entry which is preliminary data.</text>
</comment>
<feature type="region of interest" description="Disordered" evidence="1">
    <location>
        <begin position="196"/>
        <end position="218"/>
    </location>
</feature>
<dbReference type="Gene3D" id="3.10.620.30">
    <property type="match status" value="1"/>
</dbReference>
<feature type="transmembrane region" description="Helical" evidence="2">
    <location>
        <begin position="34"/>
        <end position="52"/>
    </location>
</feature>
<evidence type="ECO:0000313" key="4">
    <source>
        <dbReference type="EMBL" id="GAA2732234.1"/>
    </source>
</evidence>
<keyword evidence="2" id="KW-0812">Transmembrane</keyword>
<dbReference type="SMART" id="SM00460">
    <property type="entry name" value="TGc"/>
    <property type="match status" value="1"/>
</dbReference>
<name>A0ABN3UHI2_9ACTN</name>
<evidence type="ECO:0000259" key="3">
    <source>
        <dbReference type="SMART" id="SM00460"/>
    </source>
</evidence>